<dbReference type="Proteomes" id="UP000626109">
    <property type="component" value="Unassembled WGS sequence"/>
</dbReference>
<accession>A0A813II71</accession>
<evidence type="ECO:0000313" key="2">
    <source>
        <dbReference type="Proteomes" id="UP000626109"/>
    </source>
</evidence>
<gene>
    <name evidence="1" type="ORF">PGLA2088_LOCUS8046</name>
</gene>
<sequence length="91" mass="9927">AAQLVQGLWIPAEVSSLSTLELASLGFFPDCAALQAVAVVVVQRRKGYPQEVRHSLVEHGPRRHHPSHPSNANIVGHGWQTRHFHVVGLLG</sequence>
<dbReference type="EMBL" id="CAJNNW010008568">
    <property type="protein sequence ID" value="CAE8650159.1"/>
    <property type="molecule type" value="Genomic_DNA"/>
</dbReference>
<reference evidence="1" key="1">
    <citation type="submission" date="2021-02" db="EMBL/GenBank/DDBJ databases">
        <authorList>
            <person name="Dougan E. K."/>
            <person name="Rhodes N."/>
            <person name="Thang M."/>
            <person name="Chan C."/>
        </authorList>
    </citation>
    <scope>NUCLEOTIDE SEQUENCE</scope>
</reference>
<dbReference type="AlphaFoldDB" id="A0A813II71"/>
<protein>
    <submittedName>
        <fullName evidence="1">Uncharacterized protein</fullName>
    </submittedName>
</protein>
<evidence type="ECO:0000313" key="1">
    <source>
        <dbReference type="EMBL" id="CAE8650159.1"/>
    </source>
</evidence>
<proteinExistence type="predicted"/>
<feature type="non-terminal residue" evidence="1">
    <location>
        <position position="91"/>
    </location>
</feature>
<feature type="non-terminal residue" evidence="1">
    <location>
        <position position="1"/>
    </location>
</feature>
<organism evidence="1 2">
    <name type="scientific">Polarella glacialis</name>
    <name type="common">Dinoflagellate</name>
    <dbReference type="NCBI Taxonomy" id="89957"/>
    <lineage>
        <taxon>Eukaryota</taxon>
        <taxon>Sar</taxon>
        <taxon>Alveolata</taxon>
        <taxon>Dinophyceae</taxon>
        <taxon>Suessiales</taxon>
        <taxon>Suessiaceae</taxon>
        <taxon>Polarella</taxon>
    </lineage>
</organism>
<comment type="caution">
    <text evidence="1">The sequence shown here is derived from an EMBL/GenBank/DDBJ whole genome shotgun (WGS) entry which is preliminary data.</text>
</comment>
<name>A0A813II71_POLGL</name>